<reference evidence="1" key="1">
    <citation type="journal article" date="2019" name="bioRxiv">
        <title>The Genome of the Zebra Mussel, Dreissena polymorpha: A Resource for Invasive Species Research.</title>
        <authorList>
            <person name="McCartney M.A."/>
            <person name="Auch B."/>
            <person name="Kono T."/>
            <person name="Mallez S."/>
            <person name="Zhang Y."/>
            <person name="Obille A."/>
            <person name="Becker A."/>
            <person name="Abrahante J.E."/>
            <person name="Garbe J."/>
            <person name="Badalamenti J.P."/>
            <person name="Herman A."/>
            <person name="Mangelson H."/>
            <person name="Liachko I."/>
            <person name="Sullivan S."/>
            <person name="Sone E.D."/>
            <person name="Koren S."/>
            <person name="Silverstein K.A.T."/>
            <person name="Beckman K.B."/>
            <person name="Gohl D.M."/>
        </authorList>
    </citation>
    <scope>NUCLEOTIDE SEQUENCE</scope>
    <source>
        <strain evidence="1">Duluth1</strain>
        <tissue evidence="1">Whole animal</tissue>
    </source>
</reference>
<organism evidence="1 2">
    <name type="scientific">Dreissena polymorpha</name>
    <name type="common">Zebra mussel</name>
    <name type="synonym">Mytilus polymorpha</name>
    <dbReference type="NCBI Taxonomy" id="45954"/>
    <lineage>
        <taxon>Eukaryota</taxon>
        <taxon>Metazoa</taxon>
        <taxon>Spiralia</taxon>
        <taxon>Lophotrochozoa</taxon>
        <taxon>Mollusca</taxon>
        <taxon>Bivalvia</taxon>
        <taxon>Autobranchia</taxon>
        <taxon>Heteroconchia</taxon>
        <taxon>Euheterodonta</taxon>
        <taxon>Imparidentia</taxon>
        <taxon>Neoheterodontei</taxon>
        <taxon>Myida</taxon>
        <taxon>Dreissenoidea</taxon>
        <taxon>Dreissenidae</taxon>
        <taxon>Dreissena</taxon>
    </lineage>
</organism>
<protein>
    <submittedName>
        <fullName evidence="1">Uncharacterized protein</fullName>
    </submittedName>
</protein>
<accession>A0A9D4HGX6</accession>
<gene>
    <name evidence="1" type="ORF">DPMN_061216</name>
</gene>
<dbReference type="Proteomes" id="UP000828390">
    <property type="component" value="Unassembled WGS sequence"/>
</dbReference>
<evidence type="ECO:0000313" key="1">
    <source>
        <dbReference type="EMBL" id="KAH3718412.1"/>
    </source>
</evidence>
<reference evidence="1" key="2">
    <citation type="submission" date="2020-11" db="EMBL/GenBank/DDBJ databases">
        <authorList>
            <person name="McCartney M.A."/>
            <person name="Auch B."/>
            <person name="Kono T."/>
            <person name="Mallez S."/>
            <person name="Becker A."/>
            <person name="Gohl D.M."/>
            <person name="Silverstein K.A.T."/>
            <person name="Koren S."/>
            <person name="Bechman K.B."/>
            <person name="Herman A."/>
            <person name="Abrahante J.E."/>
            <person name="Garbe J."/>
        </authorList>
    </citation>
    <scope>NUCLEOTIDE SEQUENCE</scope>
    <source>
        <strain evidence="1">Duluth1</strain>
        <tissue evidence="1">Whole animal</tissue>
    </source>
</reference>
<dbReference type="AlphaFoldDB" id="A0A9D4HGX6"/>
<name>A0A9D4HGX6_DREPO</name>
<evidence type="ECO:0000313" key="2">
    <source>
        <dbReference type="Proteomes" id="UP000828390"/>
    </source>
</evidence>
<comment type="caution">
    <text evidence="1">The sequence shown here is derived from an EMBL/GenBank/DDBJ whole genome shotgun (WGS) entry which is preliminary data.</text>
</comment>
<keyword evidence="2" id="KW-1185">Reference proteome</keyword>
<sequence length="129" mass="15029">MKNKSVNTYFTFRQSVKVTLISESVKGPPTDLQQLSRKIQTIFVELQKLQNNLDTNIQSLQVSYNEELHEIRQAHKRINTILDEIEKTTLKELDAMMTSLKASLKTDLDNCNKLKHELKRLSNAIEKHY</sequence>
<proteinExistence type="predicted"/>
<dbReference type="EMBL" id="JAIWYP010000013">
    <property type="protein sequence ID" value="KAH3718412.1"/>
    <property type="molecule type" value="Genomic_DNA"/>
</dbReference>